<evidence type="ECO:0000313" key="2">
    <source>
        <dbReference type="Proteomes" id="UP000253857"/>
    </source>
</evidence>
<protein>
    <submittedName>
        <fullName evidence="1">Uncharacterized protein</fullName>
    </submittedName>
</protein>
<organism evidence="1 2">
    <name type="scientific">Eggerthella lenta</name>
    <name type="common">Eubacterium lentum</name>
    <dbReference type="NCBI Taxonomy" id="84112"/>
    <lineage>
        <taxon>Bacteria</taxon>
        <taxon>Bacillati</taxon>
        <taxon>Actinomycetota</taxon>
        <taxon>Coriobacteriia</taxon>
        <taxon>Eggerthellales</taxon>
        <taxon>Eggerthellaceae</taxon>
        <taxon>Eggerthella</taxon>
    </lineage>
</organism>
<reference evidence="1 2" key="1">
    <citation type="journal article" date="2018" name="Elife">
        <title>Discovery and characterization of a prevalent human gut bacterial enzyme sufficient for the inactivation of a family of plant toxins.</title>
        <authorList>
            <person name="Koppel N."/>
            <person name="Bisanz J.E."/>
            <person name="Pandelia M.E."/>
            <person name="Turnbaugh P.J."/>
            <person name="Balskus E.P."/>
        </authorList>
    </citation>
    <scope>NUCLEOTIDE SEQUENCE [LARGE SCALE GENOMIC DNA]</scope>
    <source>
        <strain evidence="1 2">FAA1-1-60AUCSF</strain>
    </source>
</reference>
<sequence>MWYTIDIAVVERTATDGATKHAMRLKSLFGQFRIAYSSFMTIRVFLSVLPKAGIKEFATPISVKNSP</sequence>
<dbReference type="EMBL" id="PPTY01000056">
    <property type="protein sequence ID" value="RDB80668.1"/>
    <property type="molecule type" value="Genomic_DNA"/>
</dbReference>
<dbReference type="Proteomes" id="UP000253857">
    <property type="component" value="Unassembled WGS sequence"/>
</dbReference>
<comment type="caution">
    <text evidence="1">The sequence shown here is derived from an EMBL/GenBank/DDBJ whole genome shotgun (WGS) entry which is preliminary data.</text>
</comment>
<gene>
    <name evidence="1" type="ORF">C1871_15335</name>
</gene>
<dbReference type="AlphaFoldDB" id="A0A369MVX0"/>
<proteinExistence type="predicted"/>
<name>A0A369MVX0_EGGLN</name>
<evidence type="ECO:0000313" key="1">
    <source>
        <dbReference type="EMBL" id="RDB80668.1"/>
    </source>
</evidence>
<accession>A0A369MVX0</accession>